<evidence type="ECO:0000256" key="2">
    <source>
        <dbReference type="ARBA" id="ARBA00006275"/>
    </source>
</evidence>
<dbReference type="Pfam" id="PF07980">
    <property type="entry name" value="SusD_RagB"/>
    <property type="match status" value="1"/>
</dbReference>
<protein>
    <submittedName>
        <fullName evidence="9">RagB/SusD family nutrient uptake outer membrane protein</fullName>
    </submittedName>
</protein>
<dbReference type="OrthoDB" id="5694214at2"/>
<dbReference type="InterPro" id="IPR011990">
    <property type="entry name" value="TPR-like_helical_dom_sf"/>
</dbReference>
<dbReference type="GO" id="GO:0009279">
    <property type="term" value="C:cell outer membrane"/>
    <property type="evidence" value="ECO:0007669"/>
    <property type="project" value="UniProtKB-SubCell"/>
</dbReference>
<evidence type="ECO:0000313" key="9">
    <source>
        <dbReference type="EMBL" id="RKN80404.1"/>
    </source>
</evidence>
<dbReference type="AlphaFoldDB" id="A0A3B0C741"/>
<evidence type="ECO:0000259" key="8">
    <source>
        <dbReference type="Pfam" id="PF14322"/>
    </source>
</evidence>
<dbReference type="EMBL" id="RBCJ01000003">
    <property type="protein sequence ID" value="RKN80404.1"/>
    <property type="molecule type" value="Genomic_DNA"/>
</dbReference>
<evidence type="ECO:0000256" key="3">
    <source>
        <dbReference type="ARBA" id="ARBA00022729"/>
    </source>
</evidence>
<feature type="domain" description="RagB/SusD" evidence="7">
    <location>
        <begin position="385"/>
        <end position="528"/>
    </location>
</feature>
<accession>A0A3B0C741</accession>
<dbReference type="Gene3D" id="1.25.40.390">
    <property type="match status" value="1"/>
</dbReference>
<comment type="subcellular location">
    <subcellularLocation>
        <location evidence="1">Cell outer membrane</location>
    </subcellularLocation>
</comment>
<keyword evidence="5" id="KW-0998">Cell outer membrane</keyword>
<dbReference type="Pfam" id="PF14322">
    <property type="entry name" value="SusD-like_3"/>
    <property type="match status" value="1"/>
</dbReference>
<evidence type="ECO:0000256" key="5">
    <source>
        <dbReference type="ARBA" id="ARBA00023237"/>
    </source>
</evidence>
<name>A0A3B0C741_9FLAO</name>
<organism evidence="9 10">
    <name type="scientific">Ulvibacterium marinum</name>
    <dbReference type="NCBI Taxonomy" id="2419782"/>
    <lineage>
        <taxon>Bacteria</taxon>
        <taxon>Pseudomonadati</taxon>
        <taxon>Bacteroidota</taxon>
        <taxon>Flavobacteriia</taxon>
        <taxon>Flavobacteriales</taxon>
        <taxon>Flavobacteriaceae</taxon>
        <taxon>Ulvibacterium</taxon>
    </lineage>
</organism>
<evidence type="ECO:0000259" key="7">
    <source>
        <dbReference type="Pfam" id="PF07980"/>
    </source>
</evidence>
<evidence type="ECO:0000313" key="10">
    <source>
        <dbReference type="Proteomes" id="UP000276603"/>
    </source>
</evidence>
<sequence>MKYLKITGFLSLMLFMVSCSDFLEEEPRDQQSVDQFFAEPGQAESAVNFLYQNGAPDMYISQGVFRGSDAMYLQYLSGFFDNEFSGQERQVDLAQQLAISPTEIDATLNRIWENLYQSISGANLAIANIPDTPGLSEAEGNNLIAQASYFRAFAYFYLVRMFGDVPLITEPVGGLEEVFVPRAPVSEVYDLIISDLNVATAAGSLPDGNMVNNGFRITRETALMLLADVYLTMSGAPLSDNRYANAADAVRAVINSGAFSLIPHDTDGEGNVILENSAYNKMRKAKTLAEDYIYQIEYEVGIRSFPYPQWSFPASTSGSVGSAYANINNAYGPRPELYAQYDQALDLRAQEKQYFHTTFTTTGGDEITFPVTPYIWLDEDVFFTTAQSSKNLRVYSYPEALLVAAEAIAQSEGVTAEAVDYLTQIRARAYWTTDPETIRAELAGLSVGDFVEEVWKERNRELIFDSKLWFDMVRTRKYPAGANGDVTFVDLVGRQNTFGQTFEEKHLLLPISDSEIQTNPELVQNPGY</sequence>
<evidence type="ECO:0000256" key="1">
    <source>
        <dbReference type="ARBA" id="ARBA00004442"/>
    </source>
</evidence>
<dbReference type="InterPro" id="IPR012944">
    <property type="entry name" value="SusD_RagB_dom"/>
</dbReference>
<dbReference type="SUPFAM" id="SSF48452">
    <property type="entry name" value="TPR-like"/>
    <property type="match status" value="1"/>
</dbReference>
<feature type="chain" id="PRO_5017297226" evidence="6">
    <location>
        <begin position="24"/>
        <end position="528"/>
    </location>
</feature>
<feature type="signal peptide" evidence="6">
    <location>
        <begin position="1"/>
        <end position="23"/>
    </location>
</feature>
<dbReference type="InterPro" id="IPR033985">
    <property type="entry name" value="SusD-like_N"/>
</dbReference>
<dbReference type="PROSITE" id="PS51257">
    <property type="entry name" value="PROKAR_LIPOPROTEIN"/>
    <property type="match status" value="1"/>
</dbReference>
<dbReference type="Proteomes" id="UP000276603">
    <property type="component" value="Unassembled WGS sequence"/>
</dbReference>
<keyword evidence="4" id="KW-0472">Membrane</keyword>
<feature type="domain" description="SusD-like N-terminal" evidence="8">
    <location>
        <begin position="100"/>
        <end position="231"/>
    </location>
</feature>
<keyword evidence="3 6" id="KW-0732">Signal</keyword>
<evidence type="ECO:0000256" key="6">
    <source>
        <dbReference type="SAM" id="SignalP"/>
    </source>
</evidence>
<reference evidence="9 10" key="1">
    <citation type="submission" date="2018-10" db="EMBL/GenBank/DDBJ databases">
        <title>Ulvibacterium marinum gen. nov., sp. nov., a novel marine bacterium of the family Flavobacteriaceae, isolated from a culture of the green alga Ulva prolifera.</title>
        <authorList>
            <person name="Zhang Z."/>
        </authorList>
    </citation>
    <scope>NUCLEOTIDE SEQUENCE [LARGE SCALE GENOMIC DNA]</scope>
    <source>
        <strain evidence="9 10">CCMM003</strain>
    </source>
</reference>
<comment type="caution">
    <text evidence="9">The sequence shown here is derived from an EMBL/GenBank/DDBJ whole genome shotgun (WGS) entry which is preliminary data.</text>
</comment>
<gene>
    <name evidence="9" type="ORF">D7Z94_18255</name>
</gene>
<keyword evidence="10" id="KW-1185">Reference proteome</keyword>
<proteinExistence type="inferred from homology"/>
<dbReference type="RefSeq" id="WP_120713212.1">
    <property type="nucleotide sequence ID" value="NZ_RBCJ01000003.1"/>
</dbReference>
<comment type="similarity">
    <text evidence="2">Belongs to the SusD family.</text>
</comment>
<evidence type="ECO:0000256" key="4">
    <source>
        <dbReference type="ARBA" id="ARBA00023136"/>
    </source>
</evidence>